<evidence type="ECO:0000256" key="7">
    <source>
        <dbReference type="RuleBase" id="RU363032"/>
    </source>
</evidence>
<dbReference type="PROSITE" id="PS50928">
    <property type="entry name" value="ABC_TM1"/>
    <property type="match status" value="1"/>
</dbReference>
<organism evidence="9 10">
    <name type="scientific">Saccharopolyspora erythraea</name>
    <name type="common">Streptomyces erythraeus</name>
    <dbReference type="NCBI Taxonomy" id="1836"/>
    <lineage>
        <taxon>Bacteria</taxon>
        <taxon>Bacillati</taxon>
        <taxon>Actinomycetota</taxon>
        <taxon>Actinomycetes</taxon>
        <taxon>Pseudonocardiales</taxon>
        <taxon>Pseudonocardiaceae</taxon>
        <taxon>Saccharopolyspora</taxon>
    </lineage>
</organism>
<dbReference type="EMBL" id="BAAAGS010000048">
    <property type="protein sequence ID" value="GAA0549680.1"/>
    <property type="molecule type" value="Genomic_DNA"/>
</dbReference>
<proteinExistence type="inferred from homology"/>
<sequence>MRARLGWLYTAPALIVVVAVTIFPILFSVVLSFTRVRVTYGGFRVEELTLDNYVALFQSSEWHYAVLFTFFYTVVTVTIELVLGVLAALVLERLGAARGWVLALLLIPWSMITVISAQLWAFIYNSTYGVATWLLEALFGTAPIILGTPVPAITGMMVADIWKTTPFVTIIVLAGLVMLSREVYESAEIDGANAWTTFWRVTLPQLKSTLAVAVLFRILQAFGVFDLPFVLTTGGPGTATQSLAILGYKTLFQDLHIGPGAAIATSTGLLVIGGCLLFLKAFRAQVGKEDLA</sequence>
<keyword evidence="6 7" id="KW-0472">Membrane</keyword>
<comment type="subcellular location">
    <subcellularLocation>
        <location evidence="1 7">Cell membrane</location>
        <topology evidence="1 7">Multi-pass membrane protein</topology>
    </subcellularLocation>
</comment>
<gene>
    <name evidence="9" type="ORF">GCM10009533_55330</name>
</gene>
<dbReference type="CDD" id="cd06261">
    <property type="entry name" value="TM_PBP2"/>
    <property type="match status" value="1"/>
</dbReference>
<evidence type="ECO:0000313" key="9">
    <source>
        <dbReference type="EMBL" id="GAA0549680.1"/>
    </source>
</evidence>
<feature type="transmembrane region" description="Helical" evidence="7">
    <location>
        <begin position="62"/>
        <end position="89"/>
    </location>
</feature>
<evidence type="ECO:0000256" key="1">
    <source>
        <dbReference type="ARBA" id="ARBA00004651"/>
    </source>
</evidence>
<comment type="caution">
    <text evidence="9">The sequence shown here is derived from an EMBL/GenBank/DDBJ whole genome shotgun (WGS) entry which is preliminary data.</text>
</comment>
<keyword evidence="5 7" id="KW-1133">Transmembrane helix</keyword>
<feature type="transmembrane region" description="Helical" evidence="7">
    <location>
        <begin position="130"/>
        <end position="149"/>
    </location>
</feature>
<keyword evidence="3" id="KW-1003">Cell membrane</keyword>
<feature type="transmembrane region" description="Helical" evidence="7">
    <location>
        <begin position="257"/>
        <end position="279"/>
    </location>
</feature>
<dbReference type="InterPro" id="IPR000515">
    <property type="entry name" value="MetI-like"/>
</dbReference>
<dbReference type="SUPFAM" id="SSF161098">
    <property type="entry name" value="MetI-like"/>
    <property type="match status" value="1"/>
</dbReference>
<reference evidence="10" key="1">
    <citation type="journal article" date="2019" name="Int. J. Syst. Evol. Microbiol.">
        <title>The Global Catalogue of Microorganisms (GCM) 10K type strain sequencing project: providing services to taxonomists for standard genome sequencing and annotation.</title>
        <authorList>
            <consortium name="The Broad Institute Genomics Platform"/>
            <consortium name="The Broad Institute Genome Sequencing Center for Infectious Disease"/>
            <person name="Wu L."/>
            <person name="Ma J."/>
        </authorList>
    </citation>
    <scope>NUCLEOTIDE SEQUENCE [LARGE SCALE GENOMIC DNA]</scope>
    <source>
        <strain evidence="10">JCM 10303</strain>
    </source>
</reference>
<feature type="domain" description="ABC transmembrane type-1" evidence="8">
    <location>
        <begin position="66"/>
        <end position="280"/>
    </location>
</feature>
<feature type="transmembrane region" description="Helical" evidence="7">
    <location>
        <begin position="7"/>
        <end position="33"/>
    </location>
</feature>
<evidence type="ECO:0000259" key="8">
    <source>
        <dbReference type="PROSITE" id="PS50928"/>
    </source>
</evidence>
<accession>A0ABP3NPT4</accession>
<dbReference type="Pfam" id="PF00528">
    <property type="entry name" value="BPD_transp_1"/>
    <property type="match status" value="1"/>
</dbReference>
<keyword evidence="2 7" id="KW-0813">Transport</keyword>
<comment type="similarity">
    <text evidence="7">Belongs to the binding-protein-dependent transport system permease family.</text>
</comment>
<dbReference type="PANTHER" id="PTHR43005:SF1">
    <property type="entry name" value="SPERMIDINE_PUTRESCINE TRANSPORT SYSTEM PERMEASE PROTEIN"/>
    <property type="match status" value="1"/>
</dbReference>
<dbReference type="SUPFAM" id="SSF160964">
    <property type="entry name" value="MalF N-terminal region-like"/>
    <property type="match status" value="1"/>
</dbReference>
<evidence type="ECO:0000256" key="3">
    <source>
        <dbReference type="ARBA" id="ARBA00022475"/>
    </source>
</evidence>
<dbReference type="InterPro" id="IPR035906">
    <property type="entry name" value="MetI-like_sf"/>
</dbReference>
<evidence type="ECO:0000256" key="2">
    <source>
        <dbReference type="ARBA" id="ARBA00022448"/>
    </source>
</evidence>
<evidence type="ECO:0000256" key="4">
    <source>
        <dbReference type="ARBA" id="ARBA00022692"/>
    </source>
</evidence>
<dbReference type="PANTHER" id="PTHR43005">
    <property type="entry name" value="BLR7065 PROTEIN"/>
    <property type="match status" value="1"/>
</dbReference>
<dbReference type="Gene3D" id="1.10.3720.10">
    <property type="entry name" value="MetI-like"/>
    <property type="match status" value="1"/>
</dbReference>
<keyword evidence="10" id="KW-1185">Reference proteome</keyword>
<keyword evidence="4 7" id="KW-0812">Transmembrane</keyword>
<feature type="transmembrane region" description="Helical" evidence="7">
    <location>
        <begin position="101"/>
        <end position="124"/>
    </location>
</feature>
<evidence type="ECO:0000256" key="5">
    <source>
        <dbReference type="ARBA" id="ARBA00022989"/>
    </source>
</evidence>
<protein>
    <submittedName>
        <fullName evidence="9">Sugar ABC transporter permease</fullName>
    </submittedName>
</protein>
<dbReference type="RefSeq" id="WP_009948500.1">
    <property type="nucleotide sequence ID" value="NZ_BAAAGS010000048.1"/>
</dbReference>
<evidence type="ECO:0000313" key="10">
    <source>
        <dbReference type="Proteomes" id="UP001500729"/>
    </source>
</evidence>
<evidence type="ECO:0000256" key="6">
    <source>
        <dbReference type="ARBA" id="ARBA00023136"/>
    </source>
</evidence>
<name>A0ABP3NPT4_SACER</name>
<dbReference type="Proteomes" id="UP001500729">
    <property type="component" value="Unassembled WGS sequence"/>
</dbReference>